<proteinExistence type="predicted"/>
<keyword evidence="1" id="KW-1133">Transmembrane helix</keyword>
<feature type="transmembrane region" description="Helical" evidence="1">
    <location>
        <begin position="330"/>
        <end position="348"/>
    </location>
</feature>
<keyword evidence="3" id="KW-1185">Reference proteome</keyword>
<name>A0A1W1Y3M6_9BURK</name>
<dbReference type="PANTHER" id="PTHR42941">
    <property type="entry name" value="SLL1037 PROTEIN"/>
    <property type="match status" value="1"/>
</dbReference>
<dbReference type="STRING" id="1938817.SAMN06296008_101262"/>
<dbReference type="SUPFAM" id="SSF53850">
    <property type="entry name" value="Periplasmic binding protein-like II"/>
    <property type="match status" value="1"/>
</dbReference>
<dbReference type="PANTHER" id="PTHR42941:SF1">
    <property type="entry name" value="SLL1037 PROTEIN"/>
    <property type="match status" value="1"/>
</dbReference>
<protein>
    <submittedName>
        <fullName evidence="2">TRAP-type uncharacterized transport system, substrate-binding protein</fullName>
    </submittedName>
</protein>
<keyword evidence="1" id="KW-0472">Membrane</keyword>
<dbReference type="RefSeq" id="WP_084282051.1">
    <property type="nucleotide sequence ID" value="NZ_FWXJ01000001.1"/>
</dbReference>
<dbReference type="Proteomes" id="UP000192708">
    <property type="component" value="Unassembled WGS sequence"/>
</dbReference>
<dbReference type="Pfam" id="PF16868">
    <property type="entry name" value="NMT1_3"/>
    <property type="match status" value="1"/>
</dbReference>
<gene>
    <name evidence="2" type="ORF">SAMN06296008_101262</name>
</gene>
<dbReference type="AlphaFoldDB" id="A0A1W1Y3M6"/>
<dbReference type="EMBL" id="FWXJ01000001">
    <property type="protein sequence ID" value="SMC30745.1"/>
    <property type="molecule type" value="Genomic_DNA"/>
</dbReference>
<dbReference type="Gene3D" id="3.40.190.10">
    <property type="entry name" value="Periplasmic binding protein-like II"/>
    <property type="match status" value="2"/>
</dbReference>
<evidence type="ECO:0000313" key="3">
    <source>
        <dbReference type="Proteomes" id="UP000192708"/>
    </source>
</evidence>
<keyword evidence="1" id="KW-0812">Transmembrane</keyword>
<reference evidence="2 3" key="1">
    <citation type="submission" date="2017-04" db="EMBL/GenBank/DDBJ databases">
        <authorList>
            <person name="Afonso C.L."/>
            <person name="Miller P.J."/>
            <person name="Scott M.A."/>
            <person name="Spackman E."/>
            <person name="Goraichik I."/>
            <person name="Dimitrov K.M."/>
            <person name="Suarez D.L."/>
            <person name="Swayne D.E."/>
        </authorList>
    </citation>
    <scope>NUCLEOTIDE SEQUENCE [LARGE SCALE GENOMIC DNA]</scope>
    <source>
        <strain evidence="2 3">VK13</strain>
    </source>
</reference>
<organism evidence="2 3">
    <name type="scientific">Polynucleobacter kasalickyi</name>
    <dbReference type="NCBI Taxonomy" id="1938817"/>
    <lineage>
        <taxon>Bacteria</taxon>
        <taxon>Pseudomonadati</taxon>
        <taxon>Pseudomonadota</taxon>
        <taxon>Betaproteobacteria</taxon>
        <taxon>Burkholderiales</taxon>
        <taxon>Burkholderiaceae</taxon>
        <taxon>Polynucleobacter</taxon>
    </lineage>
</organism>
<accession>A0A1W1Y3M6</accession>
<evidence type="ECO:0000313" key="2">
    <source>
        <dbReference type="EMBL" id="SMC30745.1"/>
    </source>
</evidence>
<dbReference type="OrthoDB" id="237270at2"/>
<evidence type="ECO:0000256" key="1">
    <source>
        <dbReference type="SAM" id="Phobius"/>
    </source>
</evidence>
<sequence>MNFKTIVIIVIGFLVALVIGLTVIVPAPPKFIRIAAGSEDSSSFVTANRIKNEIEKYGIKVEIITTKGNLENVALLEKPKSSVSLAIIQSGTFKQVEHPELESIANLYLTPLLAIYRKDAFQKQPEFMRDFVGKNISIGPAEGNASLLFRQLTELSAAKGKFVTGVQKDYDILKSLQALERKQIDVLFVVERPDEEEELLAALKNPNFGIFNLTKAFAYPSRIKTSKVIEIPRATFSLQNNIPPNDIRTIGVSAELVAQKGINPAITGLLLDIIARTESPRSILQKEKEYPNDRELSFEQNEDSVRYFKNGPSFLNKYLPFWVAVWGDRLLKILIPILAVLIPVINFYPQIVAFRTKQKLHAIYKELHQIEHDVEMHHDKLSLTERLISVEMKATQLHLPELDTKSIFDLRENIQFVKAQLL</sequence>
<dbReference type="InterPro" id="IPR011852">
    <property type="entry name" value="TRAP_TAXI"/>
</dbReference>
<feature type="transmembrane region" description="Helical" evidence="1">
    <location>
        <begin position="6"/>
        <end position="25"/>
    </location>
</feature>